<name>A0A0F3GZ04_9BACT</name>
<feature type="transmembrane region" description="Helical" evidence="1">
    <location>
        <begin position="101"/>
        <end position="121"/>
    </location>
</feature>
<dbReference type="InterPro" id="IPR007272">
    <property type="entry name" value="Sulf_transp_TsuA/YedE"/>
</dbReference>
<dbReference type="Proteomes" id="UP000033423">
    <property type="component" value="Unassembled WGS sequence"/>
</dbReference>
<organism evidence="2 3">
    <name type="scientific">Candidatus Magnetobacterium bavaricum</name>
    <dbReference type="NCBI Taxonomy" id="29290"/>
    <lineage>
        <taxon>Bacteria</taxon>
        <taxon>Pseudomonadati</taxon>
        <taxon>Nitrospirota</taxon>
        <taxon>Thermodesulfovibrionia</taxon>
        <taxon>Thermodesulfovibrionales</taxon>
        <taxon>Candidatus Magnetobacteriaceae</taxon>
        <taxon>Candidatus Magnetobacterium</taxon>
    </lineage>
</organism>
<keyword evidence="1" id="KW-0812">Transmembrane</keyword>
<dbReference type="EMBL" id="LACI01000319">
    <property type="protein sequence ID" value="KJU87115.1"/>
    <property type="molecule type" value="Genomic_DNA"/>
</dbReference>
<reference evidence="2 3" key="1">
    <citation type="submission" date="2015-02" db="EMBL/GenBank/DDBJ databases">
        <title>Single-cell genomics of uncultivated deep-branching MTB reveals a conserved set of magnetosome genes.</title>
        <authorList>
            <person name="Kolinko S."/>
            <person name="Richter M."/>
            <person name="Glockner F.O."/>
            <person name="Brachmann A."/>
            <person name="Schuler D."/>
        </authorList>
    </citation>
    <scope>NUCLEOTIDE SEQUENCE [LARGE SCALE GENOMIC DNA]</scope>
    <source>
        <strain evidence="2">TM-1</strain>
    </source>
</reference>
<proteinExistence type="predicted"/>
<keyword evidence="1" id="KW-0472">Membrane</keyword>
<keyword evidence="3" id="KW-1185">Reference proteome</keyword>
<dbReference type="AlphaFoldDB" id="A0A0F3GZ04"/>
<accession>A0A0F3GZ04</accession>
<feature type="transmembrane region" description="Helical" evidence="1">
    <location>
        <begin position="176"/>
        <end position="196"/>
    </location>
</feature>
<feature type="transmembrane region" description="Helical" evidence="1">
    <location>
        <begin position="142"/>
        <end position="161"/>
    </location>
</feature>
<evidence type="ECO:0000313" key="3">
    <source>
        <dbReference type="Proteomes" id="UP000033423"/>
    </source>
</evidence>
<evidence type="ECO:0000313" key="2">
    <source>
        <dbReference type="EMBL" id="KJU87115.1"/>
    </source>
</evidence>
<keyword evidence="1" id="KW-1133">Transmembrane helix</keyword>
<sequence>MAQLKGAVNPQALDVGLHRRNNGGIWRQNGNGLHAGYVDSRCGTAQSGGVYLYDVLVDGRGKHDSAVLSVKDTGLNREGLIMGTMLSRIRDTFDPSTLESLYGASSLWGGLMLGIMLGIILQKGRLCKYSVVSGMFRMQDFTFFRVGTPLLMIAMVLVYFLKDVGEVELYLPRTVILAQLLGGVIFGAGLSISGYCPAIAAGALGEGAMDALPTMAGFIVGSIIYAEVYHESLFDRLISYIDLGRVTFQDIFLVFNHWFFIMGFVFMCVMFLIGISMYDEFLKVTFNVIGKTTKLFKK</sequence>
<feature type="transmembrane region" description="Helical" evidence="1">
    <location>
        <begin position="258"/>
        <end position="278"/>
    </location>
</feature>
<gene>
    <name evidence="2" type="ORF">MBAV_000692</name>
</gene>
<feature type="transmembrane region" description="Helical" evidence="1">
    <location>
        <begin position="208"/>
        <end position="226"/>
    </location>
</feature>
<dbReference type="Pfam" id="PF04143">
    <property type="entry name" value="Sulf_transp"/>
    <property type="match status" value="1"/>
</dbReference>
<evidence type="ECO:0000256" key="1">
    <source>
        <dbReference type="SAM" id="Phobius"/>
    </source>
</evidence>
<comment type="caution">
    <text evidence="2">The sequence shown here is derived from an EMBL/GenBank/DDBJ whole genome shotgun (WGS) entry which is preliminary data.</text>
</comment>
<protein>
    <submittedName>
        <fullName evidence="2">YeeE/YedE family protein</fullName>
    </submittedName>
</protein>